<protein>
    <recommendedName>
        <fullName evidence="9">Response regulator</fullName>
    </recommendedName>
</protein>
<evidence type="ECO:0000313" key="8">
    <source>
        <dbReference type="Proteomes" id="UP000053750"/>
    </source>
</evidence>
<feature type="non-terminal residue" evidence="7">
    <location>
        <position position="357"/>
    </location>
</feature>
<dbReference type="EMBL" id="JFHU01000250">
    <property type="protein sequence ID" value="EXX84997.1"/>
    <property type="molecule type" value="Genomic_DNA"/>
</dbReference>
<dbReference type="Pfam" id="PF17853">
    <property type="entry name" value="GGDEF_2"/>
    <property type="match status" value="1"/>
</dbReference>
<keyword evidence="8" id="KW-1185">Reference proteome</keyword>
<dbReference type="PROSITE" id="PS50887">
    <property type="entry name" value="GGDEF"/>
    <property type="match status" value="1"/>
</dbReference>
<accession>A0A9W5RYQ3</accession>
<dbReference type="CDD" id="cd17536">
    <property type="entry name" value="REC_YesN-like"/>
    <property type="match status" value="1"/>
</dbReference>
<dbReference type="OrthoDB" id="9794370at2"/>
<dbReference type="RefSeq" id="WP_036716659.1">
    <property type="nucleotide sequence ID" value="NZ_KK082310.1"/>
</dbReference>
<evidence type="ECO:0000256" key="1">
    <source>
        <dbReference type="ARBA" id="ARBA00022490"/>
    </source>
</evidence>
<dbReference type="SUPFAM" id="SSF52172">
    <property type="entry name" value="CheY-like"/>
    <property type="match status" value="1"/>
</dbReference>
<dbReference type="InterPro" id="IPR041522">
    <property type="entry name" value="CdaR_GGDEF"/>
</dbReference>
<sequence length="357" mass="40797">MYRIVLVDDEAGVRESIRRRIAWNEHGFECMADCEHGFDALEAAERYAPDVVLTDINMPFMDGLELTRRLSGLYPNTKVIILTGFDDFEYAQQAVKLKVNDFILKPVTARELTAVLDKIRAELDDEKSRREDMELLRRQLHESMPVLRERFLERMVSTDVSAREMKERIAYFMLPLNGSDYLVFAADADHFGDRQLEGDRELLRFAVYNIVQEIAGREPGAAVFRTREEKIVCILSGEEGRILNDKAQQMAEDIRHSVETYLRFTVTVGIGRPVANLQELRHAYRSAVSALDYRLMLGTNRVISITDIEGRRSDAATLSASWETTLIVGVKTGTREEVRRAIAEIILHLKTSNLPID</sequence>
<proteinExistence type="predicted"/>
<dbReference type="AlphaFoldDB" id="A0A9W5RYQ3"/>
<evidence type="ECO:0000259" key="6">
    <source>
        <dbReference type="PROSITE" id="PS50887"/>
    </source>
</evidence>
<keyword evidence="1" id="KW-0963">Cytoplasm</keyword>
<dbReference type="PROSITE" id="PS50110">
    <property type="entry name" value="RESPONSE_REGULATORY"/>
    <property type="match status" value="1"/>
</dbReference>
<dbReference type="Proteomes" id="UP000053750">
    <property type="component" value="Unassembled WGS sequence"/>
</dbReference>
<dbReference type="InterPro" id="IPR001789">
    <property type="entry name" value="Sig_transdc_resp-reg_receiver"/>
</dbReference>
<dbReference type="InterPro" id="IPR000160">
    <property type="entry name" value="GGDEF_dom"/>
</dbReference>
<dbReference type="GO" id="GO:0003677">
    <property type="term" value="F:DNA binding"/>
    <property type="evidence" value="ECO:0007669"/>
    <property type="project" value="UniProtKB-KW"/>
</dbReference>
<evidence type="ECO:0000256" key="3">
    <source>
        <dbReference type="PROSITE-ProRule" id="PRU00169"/>
    </source>
</evidence>
<dbReference type="Pfam" id="PF00072">
    <property type="entry name" value="Response_reg"/>
    <property type="match status" value="1"/>
</dbReference>
<dbReference type="GO" id="GO:0000160">
    <property type="term" value="P:phosphorelay signal transduction system"/>
    <property type="evidence" value="ECO:0007669"/>
    <property type="project" value="InterPro"/>
</dbReference>
<evidence type="ECO:0000313" key="7">
    <source>
        <dbReference type="EMBL" id="EXX84997.1"/>
    </source>
</evidence>
<evidence type="ECO:0000259" key="5">
    <source>
        <dbReference type="PROSITE" id="PS50110"/>
    </source>
</evidence>
<feature type="modified residue" description="4-aspartylphosphate" evidence="3">
    <location>
        <position position="55"/>
    </location>
</feature>
<keyword evidence="2" id="KW-0238">DNA-binding</keyword>
<dbReference type="InterPro" id="IPR011006">
    <property type="entry name" value="CheY-like_superfamily"/>
</dbReference>
<keyword evidence="3" id="KW-0597">Phosphoprotein</keyword>
<evidence type="ECO:0008006" key="9">
    <source>
        <dbReference type="Google" id="ProtNLM"/>
    </source>
</evidence>
<dbReference type="Gene3D" id="3.40.50.2300">
    <property type="match status" value="1"/>
</dbReference>
<name>A0A9W5RYQ3_9BACL</name>
<comment type="caution">
    <text evidence="7">The sequence shown here is derived from an EMBL/GenBank/DDBJ whole genome shotgun (WGS) entry which is preliminary data.</text>
</comment>
<dbReference type="SMART" id="SM00448">
    <property type="entry name" value="REC"/>
    <property type="match status" value="1"/>
</dbReference>
<feature type="domain" description="GGDEF" evidence="6">
    <location>
        <begin position="179"/>
        <end position="307"/>
    </location>
</feature>
<reference evidence="7 8" key="1">
    <citation type="submission" date="2014-02" db="EMBL/GenBank/DDBJ databases">
        <title>Genome sequence of Paenibacillus darwinianus reveals adaptive mechanisms for survival in Antarctic soils.</title>
        <authorList>
            <person name="Dsouza M."/>
            <person name="Taylor M.W."/>
            <person name="Turner S.J."/>
            <person name="Aislabie J."/>
        </authorList>
    </citation>
    <scope>NUCLEOTIDE SEQUENCE [LARGE SCALE GENOMIC DNA]</scope>
    <source>
        <strain evidence="7 8">CE1</strain>
    </source>
</reference>
<dbReference type="PANTHER" id="PTHR42713">
    <property type="entry name" value="HISTIDINE KINASE-RELATED"/>
    <property type="match status" value="1"/>
</dbReference>
<evidence type="ECO:0000256" key="2">
    <source>
        <dbReference type="ARBA" id="ARBA00023125"/>
    </source>
</evidence>
<keyword evidence="4" id="KW-0175">Coiled coil</keyword>
<gene>
    <name evidence="7" type="ORF">BG53_09950</name>
</gene>
<dbReference type="InterPro" id="IPR051552">
    <property type="entry name" value="HptR"/>
</dbReference>
<feature type="domain" description="Response regulatory" evidence="5">
    <location>
        <begin position="3"/>
        <end position="120"/>
    </location>
</feature>
<organism evidence="7 8">
    <name type="scientific">Paenibacillus darwinianus</name>
    <dbReference type="NCBI Taxonomy" id="1380763"/>
    <lineage>
        <taxon>Bacteria</taxon>
        <taxon>Bacillati</taxon>
        <taxon>Bacillota</taxon>
        <taxon>Bacilli</taxon>
        <taxon>Bacillales</taxon>
        <taxon>Paenibacillaceae</taxon>
        <taxon>Paenibacillus</taxon>
    </lineage>
</organism>
<feature type="coiled-coil region" evidence="4">
    <location>
        <begin position="109"/>
        <end position="136"/>
    </location>
</feature>
<dbReference type="PANTHER" id="PTHR42713:SF3">
    <property type="entry name" value="TRANSCRIPTIONAL REGULATORY PROTEIN HPTR"/>
    <property type="match status" value="1"/>
</dbReference>
<evidence type="ECO:0000256" key="4">
    <source>
        <dbReference type="SAM" id="Coils"/>
    </source>
</evidence>